<dbReference type="Gene3D" id="3.20.20.80">
    <property type="entry name" value="Glycosidases"/>
    <property type="match status" value="1"/>
</dbReference>
<evidence type="ECO:0000256" key="7">
    <source>
        <dbReference type="RuleBase" id="RU003679"/>
    </source>
</evidence>
<evidence type="ECO:0000259" key="10">
    <source>
        <dbReference type="Pfam" id="PF21467"/>
    </source>
</evidence>
<dbReference type="Pfam" id="PF21467">
    <property type="entry name" value="BetaGal_gal-bd"/>
    <property type="match status" value="1"/>
</dbReference>
<proteinExistence type="inferred from homology"/>
<evidence type="ECO:0000313" key="12">
    <source>
        <dbReference type="Proteomes" id="UP001066276"/>
    </source>
</evidence>
<evidence type="ECO:0000313" key="11">
    <source>
        <dbReference type="EMBL" id="KAJ1183599.1"/>
    </source>
</evidence>
<dbReference type="GO" id="GO:0005975">
    <property type="term" value="P:carbohydrate metabolic process"/>
    <property type="evidence" value="ECO:0007669"/>
    <property type="project" value="InterPro"/>
</dbReference>
<keyword evidence="5" id="KW-0326">Glycosidase</keyword>
<dbReference type="InterPro" id="IPR031330">
    <property type="entry name" value="Gly_Hdrlase_35_cat"/>
</dbReference>
<feature type="domain" description="Beta-galactosidase 1-like first all-beta" evidence="9">
    <location>
        <begin position="430"/>
        <end position="541"/>
    </location>
</feature>
<dbReference type="SUPFAM" id="SSF51445">
    <property type="entry name" value="(Trans)glycosidases"/>
    <property type="match status" value="1"/>
</dbReference>
<dbReference type="InterPro" id="IPR017853">
    <property type="entry name" value="GH"/>
</dbReference>
<keyword evidence="4" id="KW-0325">Glycoprotein</keyword>
<dbReference type="InterPro" id="IPR048912">
    <property type="entry name" value="BetaGal1-like_ABD1"/>
</dbReference>
<evidence type="ECO:0000256" key="2">
    <source>
        <dbReference type="ARBA" id="ARBA00022729"/>
    </source>
</evidence>
<dbReference type="Gene3D" id="2.60.120.260">
    <property type="entry name" value="Galactose-binding domain-like"/>
    <property type="match status" value="2"/>
</dbReference>
<feature type="domain" description="Glycoside hydrolase 35 catalytic" evidence="8">
    <location>
        <begin position="66"/>
        <end position="383"/>
    </location>
</feature>
<dbReference type="Pfam" id="PF01301">
    <property type="entry name" value="Glyco_hydro_35"/>
    <property type="match status" value="1"/>
</dbReference>
<name>A0AAV7U5D8_PLEWA</name>
<accession>A0AAV7U5D8</accession>
<dbReference type="InterPro" id="IPR048913">
    <property type="entry name" value="BetaGal_gal-bd"/>
</dbReference>
<evidence type="ECO:0000259" key="8">
    <source>
        <dbReference type="Pfam" id="PF01301"/>
    </source>
</evidence>
<feature type="active site" description="Nucleophile" evidence="6">
    <location>
        <position position="293"/>
    </location>
</feature>
<evidence type="ECO:0000259" key="9">
    <source>
        <dbReference type="Pfam" id="PF21317"/>
    </source>
</evidence>
<evidence type="ECO:0000256" key="5">
    <source>
        <dbReference type="ARBA" id="ARBA00023295"/>
    </source>
</evidence>
<gene>
    <name evidence="11" type="ORF">NDU88_000416</name>
</gene>
<feature type="domain" description="Beta-galactosidase galactose-binding" evidence="10">
    <location>
        <begin position="573"/>
        <end position="631"/>
    </location>
</feature>
<comment type="similarity">
    <text evidence="1 7">Belongs to the glycosyl hydrolase 35 family.</text>
</comment>
<evidence type="ECO:0008006" key="13">
    <source>
        <dbReference type="Google" id="ProtNLM"/>
    </source>
</evidence>
<dbReference type="GO" id="GO:0004565">
    <property type="term" value="F:beta-galactosidase activity"/>
    <property type="evidence" value="ECO:0007669"/>
    <property type="project" value="InterPro"/>
</dbReference>
<evidence type="ECO:0000256" key="1">
    <source>
        <dbReference type="ARBA" id="ARBA00009809"/>
    </source>
</evidence>
<dbReference type="PANTHER" id="PTHR23421">
    <property type="entry name" value="BETA-GALACTOSIDASE RELATED"/>
    <property type="match status" value="1"/>
</dbReference>
<dbReference type="InterPro" id="IPR001944">
    <property type="entry name" value="Glycoside_Hdrlase_35"/>
</dbReference>
<keyword evidence="12" id="KW-1185">Reference proteome</keyword>
<dbReference type="AlphaFoldDB" id="A0AAV7U5D8"/>
<evidence type="ECO:0000256" key="4">
    <source>
        <dbReference type="ARBA" id="ARBA00023180"/>
    </source>
</evidence>
<protein>
    <recommendedName>
        <fullName evidence="13">Beta-galactosidase</fullName>
    </recommendedName>
</protein>
<dbReference type="EMBL" id="JANPWB010000005">
    <property type="protein sequence ID" value="KAJ1183599.1"/>
    <property type="molecule type" value="Genomic_DNA"/>
</dbReference>
<dbReference type="FunFam" id="3.20.20.80:FF:000017">
    <property type="entry name" value="Beta-galactosidase"/>
    <property type="match status" value="1"/>
</dbReference>
<evidence type="ECO:0000256" key="3">
    <source>
        <dbReference type="ARBA" id="ARBA00022801"/>
    </source>
</evidence>
<dbReference type="SUPFAM" id="SSF49785">
    <property type="entry name" value="Galactose-binding domain-like"/>
    <property type="match status" value="1"/>
</dbReference>
<reference evidence="11" key="1">
    <citation type="journal article" date="2022" name="bioRxiv">
        <title>Sequencing and chromosome-scale assembly of the giantPleurodeles waltlgenome.</title>
        <authorList>
            <person name="Brown T."/>
            <person name="Elewa A."/>
            <person name="Iarovenko S."/>
            <person name="Subramanian E."/>
            <person name="Araus A.J."/>
            <person name="Petzold A."/>
            <person name="Susuki M."/>
            <person name="Suzuki K.-i.T."/>
            <person name="Hayashi T."/>
            <person name="Toyoda A."/>
            <person name="Oliveira C."/>
            <person name="Osipova E."/>
            <person name="Leigh N.D."/>
            <person name="Simon A."/>
            <person name="Yun M.H."/>
        </authorList>
    </citation>
    <scope>NUCLEOTIDE SEQUENCE</scope>
    <source>
        <strain evidence="11">20211129_DDA</strain>
        <tissue evidence="11">Liver</tissue>
    </source>
</reference>
<dbReference type="Pfam" id="PF21317">
    <property type="entry name" value="BetaGal_ABD_1"/>
    <property type="match status" value="1"/>
</dbReference>
<dbReference type="InterPro" id="IPR026283">
    <property type="entry name" value="B-gal_1-like"/>
</dbReference>
<comment type="caution">
    <text evidence="11">The sequence shown here is derived from an EMBL/GenBank/DDBJ whole genome shotgun (WGS) entry which is preliminary data.</text>
</comment>
<keyword evidence="3" id="KW-0378">Hydrolase</keyword>
<sequence>MDGMVILYTRRIPGVEQTRSEVKRTPATTTASMAPLRTALLPALWYLGVMASSSPTFEIDYENDCFRKDGLKFQYVSGSIHYFRIPPEYWKDRLLKMYMAGLNAIQMYIPWNFHEETPGVYNFQNDRDVEHFLELAQQIGLLVILRPGPYICAEWDMGGLPAWLLQNPNITLRSSHPDYLNAVNTWLDVLLPKMRPRLYQNGGNIISVQVENEYGSYFACDYNYLRHLKAKFESILGDNVVLFTTDGNSDKELRCGTLQGLYATVDFGPSPNITKDFQAQRRIEPKGPLVNSEYYTGWLDYWGGNHSNAETGKVAASLEAMLEIGASVNMYMFEGGTNFGYWSGADYKMMFKPVTTSYDYDAPLSEAGDPTEKLYAIRSVISKFMEIPQGPMPPPTVKEGYGYVPLKKSGALLQLLDILSVYPPVLATFPLTFEQLHQYFGFVLYRTRLPVDVLEPTPLMAPRDGVHDFGYVMLNGEYVGVFEREDSLVINVVGRMGDSLDILVENMGRLNFGANFNDFKGLVQNISLGTYILEGWEMYPLSIDDAVRMRWIEYWSSLIPREKQRSVLQSTGPAFYSACFQLPGPNHDTFLKLPHWTKGQVWINGFNLGRYWPAKGPQQTLFVPATILEPSRPNNITLLELMGAPASPWALFIDRPILNGTGTKNEVVMEFN</sequence>
<feature type="active site" description="Proton donor" evidence="6">
    <location>
        <position position="213"/>
    </location>
</feature>
<dbReference type="Proteomes" id="UP001066276">
    <property type="component" value="Chromosome 3_1"/>
</dbReference>
<organism evidence="11 12">
    <name type="scientific">Pleurodeles waltl</name>
    <name type="common">Iberian ribbed newt</name>
    <dbReference type="NCBI Taxonomy" id="8319"/>
    <lineage>
        <taxon>Eukaryota</taxon>
        <taxon>Metazoa</taxon>
        <taxon>Chordata</taxon>
        <taxon>Craniata</taxon>
        <taxon>Vertebrata</taxon>
        <taxon>Euteleostomi</taxon>
        <taxon>Amphibia</taxon>
        <taxon>Batrachia</taxon>
        <taxon>Caudata</taxon>
        <taxon>Salamandroidea</taxon>
        <taxon>Salamandridae</taxon>
        <taxon>Pleurodelinae</taxon>
        <taxon>Pleurodeles</taxon>
    </lineage>
</organism>
<keyword evidence="2" id="KW-0732">Signal</keyword>
<dbReference type="FunFam" id="2.60.120.260:FF:000021">
    <property type="entry name" value="Beta-galactosidase"/>
    <property type="match status" value="1"/>
</dbReference>
<dbReference type="PIRSF" id="PIRSF006336">
    <property type="entry name" value="B-gal"/>
    <property type="match status" value="1"/>
</dbReference>
<evidence type="ECO:0000256" key="6">
    <source>
        <dbReference type="PIRSR" id="PIRSR006336-1"/>
    </source>
</evidence>
<dbReference type="PRINTS" id="PR00742">
    <property type="entry name" value="GLHYDRLASE35"/>
</dbReference>
<dbReference type="InterPro" id="IPR008979">
    <property type="entry name" value="Galactose-bd-like_sf"/>
</dbReference>